<name>A0A5B7TT30_9FLAO</name>
<organism evidence="1 2">
    <name type="scientific">Aureibaculum algae</name>
    <dbReference type="NCBI Taxonomy" id="2584122"/>
    <lineage>
        <taxon>Bacteria</taxon>
        <taxon>Pseudomonadati</taxon>
        <taxon>Bacteroidota</taxon>
        <taxon>Flavobacteriia</taxon>
        <taxon>Flavobacteriales</taxon>
        <taxon>Flavobacteriaceae</taxon>
        <taxon>Aureibaculum</taxon>
    </lineage>
</organism>
<dbReference type="AlphaFoldDB" id="A0A5B7TT30"/>
<dbReference type="EMBL" id="CP040749">
    <property type="protein sequence ID" value="QCX38461.1"/>
    <property type="molecule type" value="Genomic_DNA"/>
</dbReference>
<dbReference type="InterPro" id="IPR009959">
    <property type="entry name" value="Cyclase_SnoaL-like"/>
</dbReference>
<evidence type="ECO:0000313" key="2">
    <source>
        <dbReference type="Proteomes" id="UP000306229"/>
    </source>
</evidence>
<dbReference type="InterPro" id="IPR032710">
    <property type="entry name" value="NTF2-like_dom_sf"/>
</dbReference>
<dbReference type="Pfam" id="PF07366">
    <property type="entry name" value="SnoaL"/>
    <property type="match status" value="1"/>
</dbReference>
<dbReference type="Proteomes" id="UP000306229">
    <property type="component" value="Chromosome"/>
</dbReference>
<keyword evidence="2" id="KW-1185">Reference proteome</keyword>
<sequence length="170" mass="19195">MRISTTTYALLLLLMVSCNQPNKTIKNTATPLIEAQVSSYLVAQNSIGKNKVDSLLSESFIRNMNGIQMVSSIREHKANMHIFLNGFPDMNFTFPSQLIKDNEAFIVWIFTGTHTGVFGEINATGKKVKVNGISHLYFNKEGKIYREDVFYNELDLLQQLGFTLNPPITE</sequence>
<gene>
    <name evidence="1" type="ORF">FF125_08475</name>
</gene>
<dbReference type="PANTHER" id="PTHR38436:SF1">
    <property type="entry name" value="ESTER CYCLASE"/>
    <property type="match status" value="1"/>
</dbReference>
<dbReference type="PROSITE" id="PS51257">
    <property type="entry name" value="PROKAR_LIPOPROTEIN"/>
    <property type="match status" value="1"/>
</dbReference>
<dbReference type="SUPFAM" id="SSF54427">
    <property type="entry name" value="NTF2-like"/>
    <property type="match status" value="1"/>
</dbReference>
<dbReference type="KEGG" id="fbe:FF125_08475"/>
<dbReference type="GO" id="GO:0030638">
    <property type="term" value="P:polyketide metabolic process"/>
    <property type="evidence" value="ECO:0007669"/>
    <property type="project" value="InterPro"/>
</dbReference>
<reference evidence="1 2" key="1">
    <citation type="submission" date="2019-05" db="EMBL/GenBank/DDBJ databases">
        <title>Algicella ahnfeltiae gen. nov., sp. nov., a novel marine bacterium of the family Flavobacteriaceae isolated from a red alga.</title>
        <authorList>
            <person name="Nedashkovskaya O.I."/>
            <person name="Kukhlevskiy A.D."/>
            <person name="Kim S.-G."/>
            <person name="Zhukova N.V."/>
            <person name="Mikhailov V.V."/>
        </authorList>
    </citation>
    <scope>NUCLEOTIDE SEQUENCE [LARGE SCALE GENOMIC DNA]</scope>
    <source>
        <strain evidence="1 2">10Alg115</strain>
    </source>
</reference>
<proteinExistence type="predicted"/>
<protein>
    <submittedName>
        <fullName evidence="1">Ester cyclase</fullName>
    </submittedName>
</protein>
<dbReference type="Gene3D" id="3.10.450.50">
    <property type="match status" value="1"/>
</dbReference>
<dbReference type="RefSeq" id="WP_138949358.1">
    <property type="nucleotide sequence ID" value="NZ_CP040749.1"/>
</dbReference>
<dbReference type="PANTHER" id="PTHR38436">
    <property type="entry name" value="POLYKETIDE CYCLASE SNOAL-LIKE DOMAIN"/>
    <property type="match status" value="1"/>
</dbReference>
<dbReference type="OrthoDB" id="1442472at2"/>
<evidence type="ECO:0000313" key="1">
    <source>
        <dbReference type="EMBL" id="QCX38461.1"/>
    </source>
</evidence>
<accession>A0A5B7TT30</accession>